<reference evidence="3" key="1">
    <citation type="journal article" date="2015" name="Nat. Genet.">
        <title>The genome and transcriptome of the zoonotic hookworm Ancylostoma ceylanicum identify infection-specific gene families.</title>
        <authorList>
            <person name="Schwarz E.M."/>
            <person name="Hu Y."/>
            <person name="Antoshechkin I."/>
            <person name="Miller M.M."/>
            <person name="Sternberg P.W."/>
            <person name="Aroian R.V."/>
        </authorList>
    </citation>
    <scope>NUCLEOTIDE SEQUENCE</scope>
    <source>
        <strain evidence="3">HY135</strain>
    </source>
</reference>
<gene>
    <name evidence="2" type="primary">Acey_s1092.g3588</name>
    <name evidence="2" type="ORF">Y032_1092g3588</name>
</gene>
<evidence type="ECO:0000313" key="2">
    <source>
        <dbReference type="EMBL" id="EYC35265.1"/>
    </source>
</evidence>
<proteinExistence type="predicted"/>
<dbReference type="Proteomes" id="UP000024635">
    <property type="component" value="Unassembled WGS sequence"/>
</dbReference>
<evidence type="ECO:0000313" key="3">
    <source>
        <dbReference type="Proteomes" id="UP000024635"/>
    </source>
</evidence>
<comment type="caution">
    <text evidence="2">The sequence shown here is derived from an EMBL/GenBank/DDBJ whole genome shotgun (WGS) entry which is preliminary data.</text>
</comment>
<dbReference type="AlphaFoldDB" id="A0A016W6J8"/>
<feature type="region of interest" description="Disordered" evidence="1">
    <location>
        <begin position="1"/>
        <end position="52"/>
    </location>
</feature>
<sequence>MRFHLVISSGERSAPAPTPYDAKPVTIKSQKPVLTSGESVGRAQIASGPPVGVGEKKAVASTYVNLPKPVGKQFKGSFREMRQGGARRSGSKSGQSQKQKGASVYANIPK</sequence>
<feature type="compositionally biased region" description="Low complexity" evidence="1">
    <location>
        <begin position="83"/>
        <end position="103"/>
    </location>
</feature>
<accession>A0A016W6J8</accession>
<protein>
    <submittedName>
        <fullName evidence="2">Uncharacterized protein</fullName>
    </submittedName>
</protein>
<dbReference type="EMBL" id="JARK01000692">
    <property type="protein sequence ID" value="EYC35265.1"/>
    <property type="molecule type" value="Genomic_DNA"/>
</dbReference>
<feature type="region of interest" description="Disordered" evidence="1">
    <location>
        <begin position="74"/>
        <end position="110"/>
    </location>
</feature>
<keyword evidence="3" id="KW-1185">Reference proteome</keyword>
<name>A0A016W6J8_9BILA</name>
<feature type="compositionally biased region" description="Polar residues" evidence="1">
    <location>
        <begin position="27"/>
        <end position="38"/>
    </location>
</feature>
<organism evidence="2 3">
    <name type="scientific">Ancylostoma ceylanicum</name>
    <dbReference type="NCBI Taxonomy" id="53326"/>
    <lineage>
        <taxon>Eukaryota</taxon>
        <taxon>Metazoa</taxon>
        <taxon>Ecdysozoa</taxon>
        <taxon>Nematoda</taxon>
        <taxon>Chromadorea</taxon>
        <taxon>Rhabditida</taxon>
        <taxon>Rhabditina</taxon>
        <taxon>Rhabditomorpha</taxon>
        <taxon>Strongyloidea</taxon>
        <taxon>Ancylostomatidae</taxon>
        <taxon>Ancylostomatinae</taxon>
        <taxon>Ancylostoma</taxon>
    </lineage>
</organism>
<evidence type="ECO:0000256" key="1">
    <source>
        <dbReference type="SAM" id="MobiDB-lite"/>
    </source>
</evidence>